<evidence type="ECO:0000313" key="2">
    <source>
        <dbReference type="WBParaSite" id="MBELARI_LOCUS3637"/>
    </source>
</evidence>
<protein>
    <submittedName>
        <fullName evidence="2">Uncharacterized protein</fullName>
    </submittedName>
</protein>
<evidence type="ECO:0000313" key="1">
    <source>
        <dbReference type="Proteomes" id="UP000887575"/>
    </source>
</evidence>
<proteinExistence type="predicted"/>
<dbReference type="AlphaFoldDB" id="A0AAF3F9V2"/>
<dbReference type="WBParaSite" id="MBELARI_LOCUS3637">
    <property type="protein sequence ID" value="MBELARI_LOCUS3637"/>
    <property type="gene ID" value="MBELARI_LOCUS3637"/>
</dbReference>
<accession>A0AAF3F9V2</accession>
<name>A0AAF3F9V2_9BILA</name>
<keyword evidence="1" id="KW-1185">Reference proteome</keyword>
<sequence>MELKKIPRRSDQIFVFSIREAAQRVEKPKVPDYFFNASLSYLSTADIPYNHRYEWMRKDESEKR</sequence>
<organism evidence="1 2">
    <name type="scientific">Mesorhabditis belari</name>
    <dbReference type="NCBI Taxonomy" id="2138241"/>
    <lineage>
        <taxon>Eukaryota</taxon>
        <taxon>Metazoa</taxon>
        <taxon>Ecdysozoa</taxon>
        <taxon>Nematoda</taxon>
        <taxon>Chromadorea</taxon>
        <taxon>Rhabditida</taxon>
        <taxon>Rhabditina</taxon>
        <taxon>Rhabditomorpha</taxon>
        <taxon>Rhabditoidea</taxon>
        <taxon>Rhabditidae</taxon>
        <taxon>Mesorhabditinae</taxon>
        <taxon>Mesorhabditis</taxon>
    </lineage>
</organism>
<dbReference type="Proteomes" id="UP000887575">
    <property type="component" value="Unassembled WGS sequence"/>
</dbReference>
<reference evidence="2" key="1">
    <citation type="submission" date="2024-02" db="UniProtKB">
        <authorList>
            <consortium name="WormBaseParasite"/>
        </authorList>
    </citation>
    <scope>IDENTIFICATION</scope>
</reference>